<protein>
    <submittedName>
        <fullName evidence="1">Uncharacterized protein</fullName>
    </submittedName>
</protein>
<comment type="caution">
    <text evidence="1">The sequence shown here is derived from an EMBL/GenBank/DDBJ whole genome shotgun (WGS) entry which is preliminary data.</text>
</comment>
<organism evidence="1 2">
    <name type="scientific">Carnobacterium maltaromaticum</name>
    <name type="common">Carnobacterium piscicola</name>
    <dbReference type="NCBI Taxonomy" id="2751"/>
    <lineage>
        <taxon>Bacteria</taxon>
        <taxon>Bacillati</taxon>
        <taxon>Bacillota</taxon>
        <taxon>Bacilli</taxon>
        <taxon>Lactobacillales</taxon>
        <taxon>Carnobacteriaceae</taxon>
        <taxon>Carnobacterium</taxon>
    </lineage>
</organism>
<name>A0AAW9JW02_CARML</name>
<evidence type="ECO:0000313" key="1">
    <source>
        <dbReference type="EMBL" id="MDZ5759788.1"/>
    </source>
</evidence>
<gene>
    <name evidence="1" type="ORF">RAK27_14090</name>
</gene>
<proteinExistence type="predicted"/>
<dbReference type="EMBL" id="JAVBVO010000004">
    <property type="protein sequence ID" value="MDZ5759788.1"/>
    <property type="molecule type" value="Genomic_DNA"/>
</dbReference>
<evidence type="ECO:0000313" key="2">
    <source>
        <dbReference type="Proteomes" id="UP001290462"/>
    </source>
</evidence>
<dbReference type="AlphaFoldDB" id="A0AAW9JW02"/>
<reference evidence="1" key="1">
    <citation type="submission" date="2023-08" db="EMBL/GenBank/DDBJ databases">
        <title>Genomic characterization of piscicolin 126 produced by Carnobacterium maltaromaticum CM22 strain isolated from salmon (Salmo salar).</title>
        <authorList>
            <person name="Gonzalez-Gragera E."/>
            <person name="Garcia-Lopez J.D."/>
            <person name="Teso-Perez C."/>
            <person name="Gimenez-Hernandez I."/>
            <person name="Peralta-Sanchez J.M."/>
            <person name="Valdivia E."/>
            <person name="Montalban-Lopez M."/>
            <person name="Martin-Platero A.M."/>
            <person name="Banos A."/>
            <person name="Martinez-Bueno M."/>
        </authorList>
    </citation>
    <scope>NUCLEOTIDE SEQUENCE</scope>
    <source>
        <strain evidence="1">CM22</strain>
    </source>
</reference>
<dbReference type="Proteomes" id="UP001290462">
    <property type="component" value="Unassembled WGS sequence"/>
</dbReference>
<dbReference type="RefSeq" id="WP_035065753.1">
    <property type="nucleotide sequence ID" value="NZ_JAVBVO010000004.1"/>
</dbReference>
<sequence length="147" mass="16042">MKVLMTKEIIEKALGAEGEILFIGSKTSALYENQQKVADVGSVTCDIGAPLYRNATQEGASIQVKIDNVDKRPNVKPMKPIKFINLVYDPYASVATGNNPRGVLIDRFSCDGVEALNPQDRLYDETTGEILGAKPVEANSQKVNDKK</sequence>
<accession>A0AAW9JW02</accession>